<dbReference type="WBParaSite" id="maker-uti_cns_0005627-snap-gene-0.7-mRNA-1">
    <property type="protein sequence ID" value="maker-uti_cns_0005627-snap-gene-0.7-mRNA-1"/>
    <property type="gene ID" value="maker-uti_cns_0005627-snap-gene-0.7"/>
</dbReference>
<proteinExistence type="predicted"/>
<feature type="region of interest" description="Disordered" evidence="1">
    <location>
        <begin position="1"/>
        <end position="32"/>
    </location>
</feature>
<feature type="compositionally biased region" description="Low complexity" evidence="1">
    <location>
        <begin position="1"/>
        <end position="14"/>
    </location>
</feature>
<evidence type="ECO:0000313" key="2">
    <source>
        <dbReference type="Proteomes" id="UP000095280"/>
    </source>
</evidence>
<dbReference type="AlphaFoldDB" id="A0A1I8HDD1"/>
<dbReference type="Proteomes" id="UP000095280">
    <property type="component" value="Unplaced"/>
</dbReference>
<keyword evidence="2" id="KW-1185">Reference proteome</keyword>
<evidence type="ECO:0000313" key="3">
    <source>
        <dbReference type="WBParaSite" id="maker-uti_cns_0005627-snap-gene-0.7-mRNA-1"/>
    </source>
</evidence>
<sequence length="132" mass="13933">RAASATAPWTTRPTGRPPPMRSARLPATAPTGRSARTAWLGFTAPGTWAASTLQLCITRAWCPSRCPSTGWAASWSSTAPAATSSCQSQRKAEPTYAIRLAAFCTLRTPVSTFTAPQTLASAFDAQPFSCQP</sequence>
<organism evidence="2 3">
    <name type="scientific">Macrostomum lignano</name>
    <dbReference type="NCBI Taxonomy" id="282301"/>
    <lineage>
        <taxon>Eukaryota</taxon>
        <taxon>Metazoa</taxon>
        <taxon>Spiralia</taxon>
        <taxon>Lophotrochozoa</taxon>
        <taxon>Platyhelminthes</taxon>
        <taxon>Rhabditophora</taxon>
        <taxon>Macrostomorpha</taxon>
        <taxon>Macrostomida</taxon>
        <taxon>Macrostomidae</taxon>
        <taxon>Macrostomum</taxon>
    </lineage>
</organism>
<protein>
    <submittedName>
        <fullName evidence="3">Secreted protein</fullName>
    </submittedName>
</protein>
<accession>A0A1I8HDD1</accession>
<reference evidence="3" key="1">
    <citation type="submission" date="2016-11" db="UniProtKB">
        <authorList>
            <consortium name="WormBaseParasite"/>
        </authorList>
    </citation>
    <scope>IDENTIFICATION</scope>
</reference>
<evidence type="ECO:0000256" key="1">
    <source>
        <dbReference type="SAM" id="MobiDB-lite"/>
    </source>
</evidence>
<name>A0A1I8HDD1_9PLAT</name>